<dbReference type="OrthoDB" id="341421at2759"/>
<feature type="region of interest" description="Disordered" evidence="5">
    <location>
        <begin position="226"/>
        <end position="264"/>
    </location>
</feature>
<dbReference type="Proteomes" id="UP000030653">
    <property type="component" value="Unassembled WGS sequence"/>
</dbReference>
<organism evidence="7 8">
    <name type="scientific">Dacryopinax primogenitus (strain DJM 731)</name>
    <name type="common">Brown rot fungus</name>
    <dbReference type="NCBI Taxonomy" id="1858805"/>
    <lineage>
        <taxon>Eukaryota</taxon>
        <taxon>Fungi</taxon>
        <taxon>Dikarya</taxon>
        <taxon>Basidiomycota</taxon>
        <taxon>Agaricomycotina</taxon>
        <taxon>Dacrymycetes</taxon>
        <taxon>Dacrymycetales</taxon>
        <taxon>Dacrymycetaceae</taxon>
        <taxon>Dacryopinax</taxon>
    </lineage>
</organism>
<evidence type="ECO:0000313" key="8">
    <source>
        <dbReference type="Proteomes" id="UP000030653"/>
    </source>
</evidence>
<evidence type="ECO:0000256" key="3">
    <source>
        <dbReference type="ARBA" id="ARBA00022833"/>
    </source>
</evidence>
<keyword evidence="2 4" id="KW-0863">Zinc-finger</keyword>
<dbReference type="GO" id="GO:0008270">
    <property type="term" value="F:zinc ion binding"/>
    <property type="evidence" value="ECO:0007669"/>
    <property type="project" value="UniProtKB-KW"/>
</dbReference>
<gene>
    <name evidence="7" type="ORF">DACRYDRAFT_119493</name>
</gene>
<name>M5FR69_DACPD</name>
<dbReference type="RefSeq" id="XP_040624282.1">
    <property type="nucleotide sequence ID" value="XM_040770801.1"/>
</dbReference>
<sequence length="264" mass="29015">MFGGSDFKPKSIFFHTTIMGSQNQGDRMQIDLNVPCDVEALRADREVQGRFIAESLQKVEGEMKYAGEWTCFACGKQAHELVHHPMSWLQAQPGFVMDYVHMVCSREEPKCAGVIEESNKELTTEMGMEPGAAGGESGDIPQEAPGAVAQEPKAEGKEKEVEKGNDSQHPSSAPPAGGCAVCHKQGKTLQCSRCKTIRYCSPECQKTDYSRHKGVCRWVDNVERSFASEKKEEGENKTGGEDWPAGIPRPFDPPAPAEHDHSNC</sequence>
<evidence type="ECO:0000256" key="4">
    <source>
        <dbReference type="PROSITE-ProRule" id="PRU00134"/>
    </source>
</evidence>
<feature type="domain" description="MYND-type" evidence="6">
    <location>
        <begin position="179"/>
        <end position="216"/>
    </location>
</feature>
<evidence type="ECO:0000313" key="7">
    <source>
        <dbReference type="EMBL" id="EJT97384.1"/>
    </source>
</evidence>
<evidence type="ECO:0000256" key="5">
    <source>
        <dbReference type="SAM" id="MobiDB-lite"/>
    </source>
</evidence>
<evidence type="ECO:0000256" key="1">
    <source>
        <dbReference type="ARBA" id="ARBA00022723"/>
    </source>
</evidence>
<dbReference type="Pfam" id="PF01753">
    <property type="entry name" value="zf-MYND"/>
    <property type="match status" value="1"/>
</dbReference>
<dbReference type="HOGENOM" id="CLU_1053828_0_0_1"/>
<proteinExistence type="predicted"/>
<feature type="compositionally biased region" description="Basic and acidic residues" evidence="5">
    <location>
        <begin position="152"/>
        <end position="166"/>
    </location>
</feature>
<dbReference type="STRING" id="1858805.M5FR69"/>
<evidence type="ECO:0000256" key="2">
    <source>
        <dbReference type="ARBA" id="ARBA00022771"/>
    </source>
</evidence>
<dbReference type="PROSITE" id="PS01360">
    <property type="entry name" value="ZF_MYND_1"/>
    <property type="match status" value="1"/>
</dbReference>
<reference evidence="7 8" key="1">
    <citation type="journal article" date="2012" name="Science">
        <title>The Paleozoic origin of enzymatic lignin decomposition reconstructed from 31 fungal genomes.</title>
        <authorList>
            <person name="Floudas D."/>
            <person name="Binder M."/>
            <person name="Riley R."/>
            <person name="Barry K."/>
            <person name="Blanchette R.A."/>
            <person name="Henrissat B."/>
            <person name="Martinez A.T."/>
            <person name="Otillar R."/>
            <person name="Spatafora J.W."/>
            <person name="Yadav J.S."/>
            <person name="Aerts A."/>
            <person name="Benoit I."/>
            <person name="Boyd A."/>
            <person name="Carlson A."/>
            <person name="Copeland A."/>
            <person name="Coutinho P.M."/>
            <person name="de Vries R.P."/>
            <person name="Ferreira P."/>
            <person name="Findley K."/>
            <person name="Foster B."/>
            <person name="Gaskell J."/>
            <person name="Glotzer D."/>
            <person name="Gorecki P."/>
            <person name="Heitman J."/>
            <person name="Hesse C."/>
            <person name="Hori C."/>
            <person name="Igarashi K."/>
            <person name="Jurgens J.A."/>
            <person name="Kallen N."/>
            <person name="Kersten P."/>
            <person name="Kohler A."/>
            <person name="Kuees U."/>
            <person name="Kumar T.K.A."/>
            <person name="Kuo A."/>
            <person name="LaButti K."/>
            <person name="Larrondo L.F."/>
            <person name="Lindquist E."/>
            <person name="Ling A."/>
            <person name="Lombard V."/>
            <person name="Lucas S."/>
            <person name="Lundell T."/>
            <person name="Martin R."/>
            <person name="McLaughlin D.J."/>
            <person name="Morgenstern I."/>
            <person name="Morin E."/>
            <person name="Murat C."/>
            <person name="Nagy L.G."/>
            <person name="Nolan M."/>
            <person name="Ohm R.A."/>
            <person name="Patyshakuliyeva A."/>
            <person name="Rokas A."/>
            <person name="Ruiz-Duenas F.J."/>
            <person name="Sabat G."/>
            <person name="Salamov A."/>
            <person name="Samejima M."/>
            <person name="Schmutz J."/>
            <person name="Slot J.C."/>
            <person name="St John F."/>
            <person name="Stenlid J."/>
            <person name="Sun H."/>
            <person name="Sun S."/>
            <person name="Syed K."/>
            <person name="Tsang A."/>
            <person name="Wiebenga A."/>
            <person name="Young D."/>
            <person name="Pisabarro A."/>
            <person name="Eastwood D.C."/>
            <person name="Martin F."/>
            <person name="Cullen D."/>
            <person name="Grigoriev I.V."/>
            <person name="Hibbett D.S."/>
        </authorList>
    </citation>
    <scope>NUCLEOTIDE SEQUENCE [LARGE SCALE GENOMIC DNA]</scope>
    <source>
        <strain evidence="7 8">DJM-731 SS1</strain>
    </source>
</reference>
<dbReference type="InterPro" id="IPR002893">
    <property type="entry name" value="Znf_MYND"/>
</dbReference>
<dbReference type="Gene3D" id="6.10.140.2220">
    <property type="match status" value="1"/>
</dbReference>
<keyword evidence="8" id="KW-1185">Reference proteome</keyword>
<accession>M5FR69</accession>
<dbReference type="EMBL" id="JH795877">
    <property type="protein sequence ID" value="EJT97384.1"/>
    <property type="molecule type" value="Genomic_DNA"/>
</dbReference>
<keyword evidence="1" id="KW-0479">Metal-binding</keyword>
<feature type="region of interest" description="Disordered" evidence="5">
    <location>
        <begin position="126"/>
        <end position="179"/>
    </location>
</feature>
<evidence type="ECO:0000259" key="6">
    <source>
        <dbReference type="PROSITE" id="PS50865"/>
    </source>
</evidence>
<dbReference type="PROSITE" id="PS50865">
    <property type="entry name" value="ZF_MYND_2"/>
    <property type="match status" value="1"/>
</dbReference>
<dbReference type="SUPFAM" id="SSF144232">
    <property type="entry name" value="HIT/MYND zinc finger-like"/>
    <property type="match status" value="1"/>
</dbReference>
<protein>
    <recommendedName>
        <fullName evidence="6">MYND-type domain-containing protein</fullName>
    </recommendedName>
</protein>
<keyword evidence="3" id="KW-0862">Zinc</keyword>
<dbReference type="GeneID" id="63685863"/>
<feature type="compositionally biased region" description="Basic and acidic residues" evidence="5">
    <location>
        <begin position="226"/>
        <end position="240"/>
    </location>
</feature>
<dbReference type="AlphaFoldDB" id="M5FR69"/>